<proteinExistence type="predicted"/>
<name>A0ABY5T578_9BACE</name>
<accession>A0ABY5T578</accession>
<evidence type="ECO:0000313" key="2">
    <source>
        <dbReference type="Proteomes" id="UP001060104"/>
    </source>
</evidence>
<reference evidence="1" key="1">
    <citation type="submission" date="2022-08" db="EMBL/GenBank/DDBJ databases">
        <title>Genome Sequencing of Bacteroides fragilis Group Isolates with Nanopore Technology.</title>
        <authorList>
            <person name="Tisza M.J."/>
            <person name="Smith D."/>
            <person name="Dekker J.P."/>
        </authorList>
    </citation>
    <scope>NUCLEOTIDE SEQUENCE</scope>
    <source>
        <strain evidence="1">BFG-527</strain>
    </source>
</reference>
<keyword evidence="2" id="KW-1185">Reference proteome</keyword>
<dbReference type="RefSeq" id="WP_258902605.1">
    <property type="nucleotide sequence ID" value="NZ_CP103141.1"/>
</dbReference>
<dbReference type="EMBL" id="CP103141">
    <property type="protein sequence ID" value="UVQ72871.1"/>
    <property type="molecule type" value="Genomic_DNA"/>
</dbReference>
<gene>
    <name evidence="1" type="ORF">NXY30_17575</name>
</gene>
<protein>
    <submittedName>
        <fullName evidence="1">Uncharacterized protein</fullName>
    </submittedName>
</protein>
<evidence type="ECO:0000313" key="1">
    <source>
        <dbReference type="EMBL" id="UVQ72871.1"/>
    </source>
</evidence>
<dbReference type="Proteomes" id="UP001060104">
    <property type="component" value="Chromosome"/>
</dbReference>
<sequence>MIMKSWAGTYATPDERANGFINVATQSFPASRLLKQLQPVSWLKFKYANPHIPTKIKHSVYDMEMRRFDEINRNPNAFKKMNDGIDGFLYINKKRKNDERY</sequence>
<organism evidence="1 2">
    <name type="scientific">Bacteroides faecis</name>
    <dbReference type="NCBI Taxonomy" id="674529"/>
    <lineage>
        <taxon>Bacteria</taxon>
        <taxon>Pseudomonadati</taxon>
        <taxon>Bacteroidota</taxon>
        <taxon>Bacteroidia</taxon>
        <taxon>Bacteroidales</taxon>
        <taxon>Bacteroidaceae</taxon>
        <taxon>Bacteroides</taxon>
    </lineage>
</organism>